<dbReference type="InterPro" id="IPR004358">
    <property type="entry name" value="Sig_transdc_His_kin-like_C"/>
</dbReference>
<sequence length="375" mass="41507">MKTSIASSILAFLGKVVLERQPDGTFLQRGNAPDWYSRMLRGVRHANTPIRVESVFPFLSVFLPEAESVWQAPNGGLTRLDSDLWCETATDGEELPLSATALLVGPCRLLVITRCDDLFHERRLVLQRARELRITHDALAREIEQKDILMHCIVHDLANPLQTILGVLSSLDERNPPGEDGDLIDLALDAALRQRGMIREILSVFASEHDDLDTTYEETAVSDVRAGIFRVVAEHELTARGRNVRIEREVPPLPSLVIADEPRLVRVLANLLDNAVRHSPVGGCVRVRAREEDRCVEVSVEDEGPGVPPSLATRLFQRFGRGIGPEAGTGLGLYFCRITVERWGGTIGYATLPEGGARFWFRLRKAPTSTGTLAA</sequence>
<dbReference type="InterPro" id="IPR050736">
    <property type="entry name" value="Sensor_HK_Regulatory"/>
</dbReference>
<evidence type="ECO:0000256" key="2">
    <source>
        <dbReference type="ARBA" id="ARBA00012438"/>
    </source>
</evidence>
<keyword evidence="3" id="KW-0597">Phosphoprotein</keyword>
<dbReference type="Proteomes" id="UP001151081">
    <property type="component" value="Unassembled WGS sequence"/>
</dbReference>
<keyword evidence="9" id="KW-1185">Reference proteome</keyword>
<evidence type="ECO:0000256" key="6">
    <source>
        <dbReference type="ARBA" id="ARBA00023012"/>
    </source>
</evidence>
<evidence type="ECO:0000256" key="4">
    <source>
        <dbReference type="ARBA" id="ARBA00022679"/>
    </source>
</evidence>
<dbReference type="PANTHER" id="PTHR43711:SF32">
    <property type="entry name" value="SENSOR-TYPE HISTIDINE KINASE PRRB"/>
    <property type="match status" value="1"/>
</dbReference>
<reference evidence="8 9" key="1">
    <citation type="submission" date="2021-04" db="EMBL/GenBank/DDBJ databases">
        <title>Genome analysis of Polyangium sp.</title>
        <authorList>
            <person name="Li Y."/>
            <person name="Wang J."/>
        </authorList>
    </citation>
    <scope>NUCLEOTIDE SEQUENCE [LARGE SCALE GENOMIC DNA]</scope>
    <source>
        <strain evidence="8 9">SDU14</strain>
    </source>
</reference>
<dbReference type="CDD" id="cd00075">
    <property type="entry name" value="HATPase"/>
    <property type="match status" value="1"/>
</dbReference>
<comment type="catalytic activity">
    <reaction evidence="1">
        <text>ATP + protein L-histidine = ADP + protein N-phospho-L-histidine.</text>
        <dbReference type="EC" id="2.7.13.3"/>
    </reaction>
</comment>
<evidence type="ECO:0000256" key="3">
    <source>
        <dbReference type="ARBA" id="ARBA00022553"/>
    </source>
</evidence>
<dbReference type="AlphaFoldDB" id="A0A9X4AXG0"/>
<name>A0A9X4AXG0_9BACT</name>
<keyword evidence="4" id="KW-0808">Transferase</keyword>
<evidence type="ECO:0000259" key="7">
    <source>
        <dbReference type="PROSITE" id="PS50109"/>
    </source>
</evidence>
<evidence type="ECO:0000256" key="5">
    <source>
        <dbReference type="ARBA" id="ARBA00022777"/>
    </source>
</evidence>
<dbReference type="InterPro" id="IPR036097">
    <property type="entry name" value="HisK_dim/P_sf"/>
</dbReference>
<dbReference type="PROSITE" id="PS50109">
    <property type="entry name" value="HIS_KIN"/>
    <property type="match status" value="1"/>
</dbReference>
<dbReference type="InterPro" id="IPR036890">
    <property type="entry name" value="HATPase_C_sf"/>
</dbReference>
<proteinExistence type="predicted"/>
<dbReference type="InterPro" id="IPR003594">
    <property type="entry name" value="HATPase_dom"/>
</dbReference>
<protein>
    <recommendedName>
        <fullName evidence="2">histidine kinase</fullName>
        <ecNumber evidence="2">2.7.13.3</ecNumber>
    </recommendedName>
</protein>
<dbReference type="Pfam" id="PF02518">
    <property type="entry name" value="HATPase_c"/>
    <property type="match status" value="1"/>
</dbReference>
<evidence type="ECO:0000313" key="8">
    <source>
        <dbReference type="EMBL" id="MDC3987861.1"/>
    </source>
</evidence>
<dbReference type="SUPFAM" id="SSF55874">
    <property type="entry name" value="ATPase domain of HSP90 chaperone/DNA topoisomerase II/histidine kinase"/>
    <property type="match status" value="1"/>
</dbReference>
<dbReference type="Gene3D" id="1.10.287.130">
    <property type="match status" value="1"/>
</dbReference>
<dbReference type="CDD" id="cd00082">
    <property type="entry name" value="HisKA"/>
    <property type="match status" value="1"/>
</dbReference>
<dbReference type="PANTHER" id="PTHR43711">
    <property type="entry name" value="TWO-COMPONENT HISTIDINE KINASE"/>
    <property type="match status" value="1"/>
</dbReference>
<dbReference type="SMART" id="SM00387">
    <property type="entry name" value="HATPase_c"/>
    <property type="match status" value="1"/>
</dbReference>
<accession>A0A9X4AXG0</accession>
<dbReference type="InterPro" id="IPR005467">
    <property type="entry name" value="His_kinase_dom"/>
</dbReference>
<keyword evidence="6" id="KW-0902">Two-component regulatory system</keyword>
<keyword evidence="5 8" id="KW-0418">Kinase</keyword>
<dbReference type="GO" id="GO:0000155">
    <property type="term" value="F:phosphorelay sensor kinase activity"/>
    <property type="evidence" value="ECO:0007669"/>
    <property type="project" value="InterPro"/>
</dbReference>
<dbReference type="SUPFAM" id="SSF47384">
    <property type="entry name" value="Homodimeric domain of signal transducing histidine kinase"/>
    <property type="match status" value="1"/>
</dbReference>
<evidence type="ECO:0000256" key="1">
    <source>
        <dbReference type="ARBA" id="ARBA00000085"/>
    </source>
</evidence>
<dbReference type="RefSeq" id="WP_272427397.1">
    <property type="nucleotide sequence ID" value="NZ_JAGTJJ010000060.1"/>
</dbReference>
<organism evidence="8 9">
    <name type="scientific">Polyangium jinanense</name>
    <dbReference type="NCBI Taxonomy" id="2829994"/>
    <lineage>
        <taxon>Bacteria</taxon>
        <taxon>Pseudomonadati</taxon>
        <taxon>Myxococcota</taxon>
        <taxon>Polyangia</taxon>
        <taxon>Polyangiales</taxon>
        <taxon>Polyangiaceae</taxon>
        <taxon>Polyangium</taxon>
    </lineage>
</organism>
<dbReference type="InterPro" id="IPR003661">
    <property type="entry name" value="HisK_dim/P_dom"/>
</dbReference>
<gene>
    <name evidence="8" type="ORF">KEG57_45775</name>
</gene>
<dbReference type="PRINTS" id="PR00344">
    <property type="entry name" value="BCTRLSENSOR"/>
</dbReference>
<dbReference type="Gene3D" id="3.30.565.10">
    <property type="entry name" value="Histidine kinase-like ATPase, C-terminal domain"/>
    <property type="match status" value="1"/>
</dbReference>
<dbReference type="SMART" id="SM00388">
    <property type="entry name" value="HisKA"/>
    <property type="match status" value="1"/>
</dbReference>
<feature type="domain" description="Histidine kinase" evidence="7">
    <location>
        <begin position="152"/>
        <end position="367"/>
    </location>
</feature>
<dbReference type="EMBL" id="JAGTJJ010000060">
    <property type="protein sequence ID" value="MDC3987861.1"/>
    <property type="molecule type" value="Genomic_DNA"/>
</dbReference>
<dbReference type="EC" id="2.7.13.3" evidence="2"/>
<evidence type="ECO:0000313" key="9">
    <source>
        <dbReference type="Proteomes" id="UP001151081"/>
    </source>
</evidence>
<comment type="caution">
    <text evidence="8">The sequence shown here is derived from an EMBL/GenBank/DDBJ whole genome shotgun (WGS) entry which is preliminary data.</text>
</comment>